<dbReference type="InterPro" id="IPR041017">
    <property type="entry name" value="Thioredoxin_10"/>
</dbReference>
<feature type="region of interest" description="Disordered" evidence="1">
    <location>
        <begin position="197"/>
        <end position="220"/>
    </location>
</feature>
<dbReference type="PANTHER" id="PTHR42852:SF13">
    <property type="entry name" value="PROTEIN DIPZ"/>
    <property type="match status" value="1"/>
</dbReference>
<dbReference type="GO" id="GO:0016491">
    <property type="term" value="F:oxidoreductase activity"/>
    <property type="evidence" value="ECO:0007669"/>
    <property type="project" value="InterPro"/>
</dbReference>
<proteinExistence type="predicted"/>
<dbReference type="Gene3D" id="3.40.30.10">
    <property type="entry name" value="Glutaredoxin"/>
    <property type="match status" value="1"/>
</dbReference>
<dbReference type="AlphaFoldDB" id="A0A2H0VA15"/>
<name>A0A2H0VA15_9BACT</name>
<dbReference type="Pfam" id="PF17991">
    <property type="entry name" value="Thioredoxin_10"/>
    <property type="match status" value="1"/>
</dbReference>
<dbReference type="EMBL" id="PFAK01000062">
    <property type="protein sequence ID" value="PIR95947.1"/>
    <property type="molecule type" value="Genomic_DNA"/>
</dbReference>
<dbReference type="SUPFAM" id="SSF52833">
    <property type="entry name" value="Thioredoxin-like"/>
    <property type="match status" value="1"/>
</dbReference>
<dbReference type="Gene3D" id="2.60.120.260">
    <property type="entry name" value="Galactose-binding domain-like"/>
    <property type="match status" value="1"/>
</dbReference>
<dbReference type="InterPro" id="IPR013740">
    <property type="entry name" value="Redoxin"/>
</dbReference>
<dbReference type="Proteomes" id="UP000230922">
    <property type="component" value="Unassembled WGS sequence"/>
</dbReference>
<comment type="caution">
    <text evidence="3">The sequence shown here is derived from an EMBL/GenBank/DDBJ whole genome shotgun (WGS) entry which is preliminary data.</text>
</comment>
<evidence type="ECO:0000313" key="4">
    <source>
        <dbReference type="Proteomes" id="UP000230922"/>
    </source>
</evidence>
<dbReference type="Pfam" id="PF08534">
    <property type="entry name" value="Redoxin"/>
    <property type="match status" value="1"/>
</dbReference>
<evidence type="ECO:0000259" key="2">
    <source>
        <dbReference type="PROSITE" id="PS51352"/>
    </source>
</evidence>
<protein>
    <recommendedName>
        <fullName evidence="2">Thioredoxin domain-containing protein</fullName>
    </recommendedName>
</protein>
<sequence>MKYLPYILIVIVLLLAAGFYLDRTSINSPLATDGRGAGGEGNKILGDGNLKNYGHAPEFTGITNWLNSQPLTMQELRGKVVLIDFWTYSCINCIRTLPFVTSWYEKYKDGGFVIVGVHTPEFEFEKVTANVETALKRYKINYPVAQDNNFATWRAYSNRFWPAHYLIDKEGNIVYTHFGEGKYEETENKIRFLLGLDDSENGSQPRSDTPPGGSATRVGSPEMYFGTARLENLSNSQKPSLQATAYRLPAEIKLNEFALEGTWQFDGEKATLTEGAGKIRLKFSSGKVHMVAKADKTVSVNITVDEKNTASVEIGASGLYTLFDSENYKEHIIDIEIPEGGFEAFTFTFG</sequence>
<evidence type="ECO:0000313" key="3">
    <source>
        <dbReference type="EMBL" id="PIR95947.1"/>
    </source>
</evidence>
<gene>
    <name evidence="3" type="ORF">COT92_03780</name>
</gene>
<organism evidence="3 4">
    <name type="scientific">Candidatus Doudnabacteria bacterium CG10_big_fil_rev_8_21_14_0_10_42_18</name>
    <dbReference type="NCBI Taxonomy" id="1974552"/>
    <lineage>
        <taxon>Bacteria</taxon>
        <taxon>Candidatus Doudnaibacteriota</taxon>
    </lineage>
</organism>
<dbReference type="PROSITE" id="PS51352">
    <property type="entry name" value="THIOREDOXIN_2"/>
    <property type="match status" value="1"/>
</dbReference>
<dbReference type="PANTHER" id="PTHR42852">
    <property type="entry name" value="THIOL:DISULFIDE INTERCHANGE PROTEIN DSBE"/>
    <property type="match status" value="1"/>
</dbReference>
<dbReference type="CDD" id="cd03012">
    <property type="entry name" value="TlpA_like_DipZ_like"/>
    <property type="match status" value="1"/>
</dbReference>
<dbReference type="InterPro" id="IPR013766">
    <property type="entry name" value="Thioredoxin_domain"/>
</dbReference>
<dbReference type="InterPro" id="IPR050553">
    <property type="entry name" value="Thioredoxin_ResA/DsbE_sf"/>
</dbReference>
<feature type="domain" description="Thioredoxin" evidence="2">
    <location>
        <begin position="50"/>
        <end position="195"/>
    </location>
</feature>
<evidence type="ECO:0000256" key="1">
    <source>
        <dbReference type="SAM" id="MobiDB-lite"/>
    </source>
</evidence>
<reference evidence="4" key="1">
    <citation type="submission" date="2017-09" db="EMBL/GenBank/DDBJ databases">
        <title>Depth-based differentiation of microbial function through sediment-hosted aquifers and enrichment of novel symbionts in the deep terrestrial subsurface.</title>
        <authorList>
            <person name="Probst A.J."/>
            <person name="Ladd B."/>
            <person name="Jarett J.K."/>
            <person name="Geller-Mcgrath D.E."/>
            <person name="Sieber C.M.K."/>
            <person name="Emerson J.B."/>
            <person name="Anantharaman K."/>
            <person name="Thomas B.C."/>
            <person name="Malmstrom R."/>
            <person name="Stieglmeier M."/>
            <person name="Klingl A."/>
            <person name="Woyke T."/>
            <person name="Ryan C.M."/>
            <person name="Banfield J.F."/>
        </authorList>
    </citation>
    <scope>NUCLEOTIDE SEQUENCE [LARGE SCALE GENOMIC DNA]</scope>
</reference>
<dbReference type="InterPro" id="IPR036249">
    <property type="entry name" value="Thioredoxin-like_sf"/>
</dbReference>
<accession>A0A2H0VA15</accession>